<evidence type="ECO:0000256" key="3">
    <source>
        <dbReference type="ARBA" id="ARBA00022448"/>
    </source>
</evidence>
<keyword evidence="13" id="KW-1185">Reference proteome</keyword>
<dbReference type="GO" id="GO:0065002">
    <property type="term" value="P:intracellular protein transmembrane transport"/>
    <property type="evidence" value="ECO:0007669"/>
    <property type="project" value="TreeGrafter"/>
</dbReference>
<dbReference type="OrthoDB" id="121323at2"/>
<dbReference type="NCBIfam" id="TIGR00810">
    <property type="entry name" value="secG"/>
    <property type="match status" value="1"/>
</dbReference>
<keyword evidence="9 10" id="KW-0472">Membrane</keyword>
<evidence type="ECO:0000256" key="7">
    <source>
        <dbReference type="ARBA" id="ARBA00022989"/>
    </source>
</evidence>
<evidence type="ECO:0000256" key="6">
    <source>
        <dbReference type="ARBA" id="ARBA00022927"/>
    </source>
</evidence>
<keyword evidence="8 10" id="KW-0811">Translocation</keyword>
<dbReference type="GO" id="GO:0005886">
    <property type="term" value="C:plasma membrane"/>
    <property type="evidence" value="ECO:0007669"/>
    <property type="project" value="UniProtKB-SubCell"/>
</dbReference>
<comment type="caution">
    <text evidence="10">Lacks conserved residue(s) required for the propagation of feature annotation.</text>
</comment>
<keyword evidence="7 10" id="KW-1133">Transmembrane helix</keyword>
<evidence type="ECO:0000256" key="9">
    <source>
        <dbReference type="ARBA" id="ARBA00023136"/>
    </source>
</evidence>
<gene>
    <name evidence="12" type="ORF">SAMN06296036_101243</name>
</gene>
<keyword evidence="5 10" id="KW-0812">Transmembrane</keyword>
<dbReference type="RefSeq" id="WP_132314631.1">
    <property type="nucleotide sequence ID" value="NZ_FWZT01000001.1"/>
</dbReference>
<dbReference type="PANTHER" id="PTHR34182">
    <property type="entry name" value="PROTEIN-EXPORT MEMBRANE PROTEIN SECG"/>
    <property type="match status" value="1"/>
</dbReference>
<dbReference type="Pfam" id="PF03840">
    <property type="entry name" value="SecG"/>
    <property type="match status" value="1"/>
</dbReference>
<dbReference type="GO" id="GO:0009306">
    <property type="term" value="P:protein secretion"/>
    <property type="evidence" value="ECO:0007669"/>
    <property type="project" value="UniProtKB-UniRule"/>
</dbReference>
<feature type="transmembrane region" description="Helical" evidence="10">
    <location>
        <begin position="55"/>
        <end position="73"/>
    </location>
</feature>
<evidence type="ECO:0000313" key="13">
    <source>
        <dbReference type="Proteomes" id="UP000192907"/>
    </source>
</evidence>
<evidence type="ECO:0000313" key="12">
    <source>
        <dbReference type="EMBL" id="SME89232.1"/>
    </source>
</evidence>
<evidence type="ECO:0000256" key="11">
    <source>
        <dbReference type="SAM" id="MobiDB-lite"/>
    </source>
</evidence>
<evidence type="ECO:0000256" key="8">
    <source>
        <dbReference type="ARBA" id="ARBA00023010"/>
    </source>
</evidence>
<keyword evidence="4 10" id="KW-1003">Cell membrane</keyword>
<dbReference type="GO" id="GO:0015450">
    <property type="term" value="F:protein-transporting ATPase activity"/>
    <property type="evidence" value="ECO:0007669"/>
    <property type="project" value="UniProtKB-UniRule"/>
</dbReference>
<accession>A0A1Y6B3C0</accession>
<comment type="function">
    <text evidence="10">Involved in protein export. Participates in an early event of protein translocation.</text>
</comment>
<organism evidence="12 13">
    <name type="scientific">Pseudobacteriovorax antillogorgiicola</name>
    <dbReference type="NCBI Taxonomy" id="1513793"/>
    <lineage>
        <taxon>Bacteria</taxon>
        <taxon>Pseudomonadati</taxon>
        <taxon>Bdellovibrionota</taxon>
        <taxon>Oligoflexia</taxon>
        <taxon>Oligoflexales</taxon>
        <taxon>Pseudobacteriovoracaceae</taxon>
        <taxon>Pseudobacteriovorax</taxon>
    </lineage>
</organism>
<evidence type="ECO:0000256" key="1">
    <source>
        <dbReference type="ARBA" id="ARBA00004651"/>
    </source>
</evidence>
<name>A0A1Y6B3C0_9BACT</name>
<feature type="region of interest" description="Disordered" evidence="11">
    <location>
        <begin position="83"/>
        <end position="110"/>
    </location>
</feature>
<keyword evidence="6 10" id="KW-0653">Protein transport</keyword>
<keyword evidence="3 10" id="KW-0813">Transport</keyword>
<protein>
    <recommendedName>
        <fullName evidence="10">Protein-export membrane protein SecG</fullName>
    </recommendedName>
</protein>
<dbReference type="EMBL" id="FWZT01000001">
    <property type="protein sequence ID" value="SME89232.1"/>
    <property type="molecule type" value="Genomic_DNA"/>
</dbReference>
<comment type="similarity">
    <text evidence="2 10">Belongs to the SecG family.</text>
</comment>
<dbReference type="InterPro" id="IPR004692">
    <property type="entry name" value="SecG"/>
</dbReference>
<evidence type="ECO:0000256" key="4">
    <source>
        <dbReference type="ARBA" id="ARBA00022475"/>
    </source>
</evidence>
<dbReference type="AlphaFoldDB" id="A0A1Y6B3C0"/>
<dbReference type="GO" id="GO:0043952">
    <property type="term" value="P:protein transport by the Sec complex"/>
    <property type="evidence" value="ECO:0007669"/>
    <property type="project" value="TreeGrafter"/>
</dbReference>
<evidence type="ECO:0000256" key="2">
    <source>
        <dbReference type="ARBA" id="ARBA00008445"/>
    </source>
</evidence>
<sequence length="110" mass="11102">METLITVIHVLAALFMILVIIIQGGNSGGVGAAFGGGNSQGVFGASGAQSFLGKVTYAVAAIFMVTSISLSVIQGSSGKTGLSERLEQQAADQGAEESTTPEAAPQEEQK</sequence>
<proteinExistence type="inferred from homology"/>
<comment type="subcellular location">
    <subcellularLocation>
        <location evidence="1 10">Cell membrane</location>
        <topology evidence="1 10">Multi-pass membrane protein</topology>
    </subcellularLocation>
</comment>
<dbReference type="Proteomes" id="UP000192907">
    <property type="component" value="Unassembled WGS sequence"/>
</dbReference>
<reference evidence="13" key="1">
    <citation type="submission" date="2017-04" db="EMBL/GenBank/DDBJ databases">
        <authorList>
            <person name="Varghese N."/>
            <person name="Submissions S."/>
        </authorList>
    </citation>
    <scope>NUCLEOTIDE SEQUENCE [LARGE SCALE GENOMIC DNA]</scope>
    <source>
        <strain evidence="13">RKEM611</strain>
    </source>
</reference>
<dbReference type="PRINTS" id="PR01651">
    <property type="entry name" value="SECGEXPORT"/>
</dbReference>
<dbReference type="PANTHER" id="PTHR34182:SF1">
    <property type="entry name" value="PROTEIN-EXPORT MEMBRANE PROTEIN SECG"/>
    <property type="match status" value="1"/>
</dbReference>
<dbReference type="STRING" id="1513793.SAMN06296036_101243"/>
<evidence type="ECO:0000256" key="5">
    <source>
        <dbReference type="ARBA" id="ARBA00022692"/>
    </source>
</evidence>
<evidence type="ECO:0000256" key="10">
    <source>
        <dbReference type="RuleBase" id="RU365087"/>
    </source>
</evidence>